<evidence type="ECO:0000256" key="1">
    <source>
        <dbReference type="SAM" id="SignalP"/>
    </source>
</evidence>
<proteinExistence type="predicted"/>
<dbReference type="Proteomes" id="UP001447188">
    <property type="component" value="Unassembled WGS sequence"/>
</dbReference>
<evidence type="ECO:0000313" key="3">
    <source>
        <dbReference type="Proteomes" id="UP001447188"/>
    </source>
</evidence>
<sequence length="158" mass="17848">MATIAGAQLCALSYLAINALNAASHPWSPAFEATYQTLIGLSTSLRSLETDLVELEGTPKFNHRIRAWILSENLKRFWRNLRKADDRFQTEADESGMAEDPVLRIKNIVSVEEFVSRLGTKWKELHRRFLKVEEALPPARVLNAVTRVGDAARRVMGK</sequence>
<keyword evidence="3" id="KW-1185">Reference proteome</keyword>
<protein>
    <submittedName>
        <fullName evidence="2">Uncharacterized protein</fullName>
    </submittedName>
</protein>
<reference evidence="2 3" key="1">
    <citation type="submission" date="2024-02" db="EMBL/GenBank/DDBJ databases">
        <title>Discinaceae phylogenomics.</title>
        <authorList>
            <person name="Dirks A.C."/>
            <person name="James T.Y."/>
        </authorList>
    </citation>
    <scope>NUCLEOTIDE SEQUENCE [LARGE SCALE GENOMIC DNA]</scope>
    <source>
        <strain evidence="2 3">ACD0624</strain>
    </source>
</reference>
<comment type="caution">
    <text evidence="2">The sequence shown here is derived from an EMBL/GenBank/DDBJ whole genome shotgun (WGS) entry which is preliminary data.</text>
</comment>
<organism evidence="2 3">
    <name type="scientific">Discina gigas</name>
    <dbReference type="NCBI Taxonomy" id="1032678"/>
    <lineage>
        <taxon>Eukaryota</taxon>
        <taxon>Fungi</taxon>
        <taxon>Dikarya</taxon>
        <taxon>Ascomycota</taxon>
        <taxon>Pezizomycotina</taxon>
        <taxon>Pezizomycetes</taxon>
        <taxon>Pezizales</taxon>
        <taxon>Discinaceae</taxon>
        <taxon>Discina</taxon>
    </lineage>
</organism>
<keyword evidence="1" id="KW-0732">Signal</keyword>
<name>A0ABR3GDH5_9PEZI</name>
<feature type="chain" id="PRO_5045400326" evidence="1">
    <location>
        <begin position="25"/>
        <end position="158"/>
    </location>
</feature>
<feature type="signal peptide" evidence="1">
    <location>
        <begin position="1"/>
        <end position="24"/>
    </location>
</feature>
<dbReference type="EMBL" id="JBBBZM010000108">
    <property type="protein sequence ID" value="KAL0633965.1"/>
    <property type="molecule type" value="Genomic_DNA"/>
</dbReference>
<accession>A0ABR3GDH5</accession>
<gene>
    <name evidence="2" type="ORF">Q9L58_007148</name>
</gene>
<evidence type="ECO:0000313" key="2">
    <source>
        <dbReference type="EMBL" id="KAL0633965.1"/>
    </source>
</evidence>